<keyword evidence="17" id="KW-1185">Reference proteome</keyword>
<evidence type="ECO:0000256" key="7">
    <source>
        <dbReference type="ARBA" id="ARBA00022679"/>
    </source>
</evidence>
<keyword evidence="6" id="KW-0328">Glycosyltransferase</keyword>
<evidence type="ECO:0000256" key="5">
    <source>
        <dbReference type="ARBA" id="ARBA00022670"/>
    </source>
</evidence>
<sequence length="778" mass="88454">MFERINPKLKEIFKRRWVKVFFAFIIVLVALNIIFPPKVNVPYSTLITDKKGEILHAFLSTDEKWRMFVELKEITPTLRKAILAKEDKYFNYHFGVNPIAIFRAAFKNITKNRRTSGASTITMQVVRMLNPDERTYWNKISEILRAIQLEIFYSKDEILQMYLNLVPYGSNIEGIKSASYLYFQKSPDRLSLAEVTTLAIIPNRPTSLRLGTKNPLIVEERNKWLKRFQKAEVFDNQLINDALREPLRVARHEAPKDAPHLSLRLKKQFADEAIIHSSVSKATQTKVEQMVANYVNRTRAMNINNAAVLVINNETMQVEAYVGSAGFNDKLDGGQVDGVQAIRSPGSALKPLLYATAFDKGIITPKNIINDVPTNFNGFEPENFDRKFNGKVSVEFALANSLNIPAVKVVKDLGKTTLIEQLKKADFQTVKKQEKDLGLSIVLGGCGVTLEEMTQLYAAFANDGNWQKAKMLDDKFTEKNVSHASIISQSATYLITEILAQIKRPDLPNNFDYTYRLPKIAWKTGTSFGRRDAWSIGYNKKYTVGVWVGNFSGEGVPELSGAEIATPLLFQIFNTIDYNTSSVWFRQPKEVVSRQVCAESGDLPSEYCSNKILDYSIKNISHTRKCTHLKKFYVNLSESMSYCTQCLPLDGYKEKLYSNLAPELLSFYELKHILYEKIPTHNPNCTRFFKTASNAPIITNPNNGSEYYLSENDMQQMQLACQTANDVREVYWYINDRLLQKNSANKPVFFTPSLGKLKISCTDDKGRSSSISVMVKGE</sequence>
<dbReference type="EMBL" id="BMKK01000006">
    <property type="protein sequence ID" value="GGD64670.1"/>
    <property type="molecule type" value="Genomic_DNA"/>
</dbReference>
<comment type="catalytic activity">
    <reaction evidence="11">
        <text>[GlcNAc-(1-&gt;4)-Mur2Ac(oyl-L-Ala-gamma-D-Glu-L-Lys-D-Ala-D-Ala)](n)-di-trans,octa-cis-undecaprenyl diphosphate + beta-D-GlcNAc-(1-&gt;4)-Mur2Ac(oyl-L-Ala-gamma-D-Glu-L-Lys-D-Ala-D-Ala)-di-trans,octa-cis-undecaprenyl diphosphate = [GlcNAc-(1-&gt;4)-Mur2Ac(oyl-L-Ala-gamma-D-Glu-L-Lys-D-Ala-D-Ala)](n+1)-di-trans,octa-cis-undecaprenyl diphosphate + di-trans,octa-cis-undecaprenyl diphosphate + H(+)</text>
        <dbReference type="Rhea" id="RHEA:23708"/>
        <dbReference type="Rhea" id="RHEA-COMP:9602"/>
        <dbReference type="Rhea" id="RHEA-COMP:9603"/>
        <dbReference type="ChEBI" id="CHEBI:15378"/>
        <dbReference type="ChEBI" id="CHEBI:58405"/>
        <dbReference type="ChEBI" id="CHEBI:60033"/>
        <dbReference type="ChEBI" id="CHEBI:78435"/>
        <dbReference type="EC" id="2.4.99.28"/>
    </reaction>
</comment>
<evidence type="ECO:0000256" key="12">
    <source>
        <dbReference type="SAM" id="Phobius"/>
    </source>
</evidence>
<dbReference type="Pfam" id="PF00905">
    <property type="entry name" value="Transpeptidase"/>
    <property type="match status" value="1"/>
</dbReference>
<comment type="similarity">
    <text evidence="2">In the C-terminal section; belongs to the transpeptidase family.</text>
</comment>
<keyword evidence="8" id="KW-0378">Hydrolase</keyword>
<evidence type="ECO:0000256" key="6">
    <source>
        <dbReference type="ARBA" id="ARBA00022676"/>
    </source>
</evidence>
<dbReference type="InterPro" id="IPR001264">
    <property type="entry name" value="Glyco_trans_51"/>
</dbReference>
<dbReference type="Pfam" id="PF06832">
    <property type="entry name" value="BiPBP_C"/>
    <property type="match status" value="1"/>
</dbReference>
<dbReference type="InterPro" id="IPR012338">
    <property type="entry name" value="Beta-lactam/transpept-like"/>
</dbReference>
<dbReference type="AlphaFoldDB" id="A0A917DTB7"/>
<dbReference type="InterPro" id="IPR011815">
    <property type="entry name" value="PBP_1c"/>
</dbReference>
<dbReference type="SUPFAM" id="SSF53955">
    <property type="entry name" value="Lysozyme-like"/>
    <property type="match status" value="1"/>
</dbReference>
<organism evidence="16 17">
    <name type="scientific">Emticicia aquatilis</name>
    <dbReference type="NCBI Taxonomy" id="1537369"/>
    <lineage>
        <taxon>Bacteria</taxon>
        <taxon>Pseudomonadati</taxon>
        <taxon>Bacteroidota</taxon>
        <taxon>Cytophagia</taxon>
        <taxon>Cytophagales</taxon>
        <taxon>Leadbetterellaceae</taxon>
        <taxon>Emticicia</taxon>
    </lineage>
</organism>
<feature type="domain" description="Glycosyl transferase family 51" evidence="14">
    <location>
        <begin position="53"/>
        <end position="225"/>
    </location>
</feature>
<evidence type="ECO:0000313" key="17">
    <source>
        <dbReference type="Proteomes" id="UP000609064"/>
    </source>
</evidence>
<comment type="caution">
    <text evidence="16">The sequence shown here is derived from an EMBL/GenBank/DDBJ whole genome shotgun (WGS) entry which is preliminary data.</text>
</comment>
<dbReference type="GO" id="GO:0008955">
    <property type="term" value="F:peptidoglycan glycosyltransferase activity"/>
    <property type="evidence" value="ECO:0007669"/>
    <property type="project" value="UniProtKB-EC"/>
</dbReference>
<evidence type="ECO:0000313" key="16">
    <source>
        <dbReference type="EMBL" id="GGD64670.1"/>
    </source>
</evidence>
<keyword evidence="12" id="KW-0812">Transmembrane</keyword>
<feature type="domain" description="Penicillin-binding C-terminal" evidence="15">
    <location>
        <begin position="691"/>
        <end position="772"/>
    </location>
</feature>
<evidence type="ECO:0000259" key="13">
    <source>
        <dbReference type="Pfam" id="PF00905"/>
    </source>
</evidence>
<evidence type="ECO:0000259" key="15">
    <source>
        <dbReference type="Pfam" id="PF06832"/>
    </source>
</evidence>
<dbReference type="RefSeq" id="WP_188767066.1">
    <property type="nucleotide sequence ID" value="NZ_BMKK01000006.1"/>
</dbReference>
<accession>A0A917DTB7</accession>
<dbReference type="Gene3D" id="3.40.710.10">
    <property type="entry name" value="DD-peptidase/beta-lactamase superfamily"/>
    <property type="match status" value="1"/>
</dbReference>
<keyword evidence="4" id="KW-0121">Carboxypeptidase</keyword>
<evidence type="ECO:0000256" key="8">
    <source>
        <dbReference type="ARBA" id="ARBA00022801"/>
    </source>
</evidence>
<evidence type="ECO:0000256" key="10">
    <source>
        <dbReference type="ARBA" id="ARBA00044770"/>
    </source>
</evidence>
<dbReference type="NCBIfam" id="TIGR02073">
    <property type="entry name" value="PBP_1c"/>
    <property type="match status" value="1"/>
</dbReference>
<comment type="similarity">
    <text evidence="3">In the N-terminal section; belongs to the glycosyltransferase 51 family.</text>
</comment>
<reference evidence="16" key="2">
    <citation type="submission" date="2020-09" db="EMBL/GenBank/DDBJ databases">
        <authorList>
            <person name="Sun Q."/>
            <person name="Zhou Y."/>
        </authorList>
    </citation>
    <scope>NUCLEOTIDE SEQUENCE</scope>
    <source>
        <strain evidence="16">CGMCC 1.15958</strain>
    </source>
</reference>
<dbReference type="InterPro" id="IPR050396">
    <property type="entry name" value="Glycosyltr_51/Transpeptidase"/>
</dbReference>
<gene>
    <name evidence="16" type="ORF">GCM10011514_30880</name>
</gene>
<keyword evidence="12" id="KW-1133">Transmembrane helix</keyword>
<evidence type="ECO:0000256" key="9">
    <source>
        <dbReference type="ARBA" id="ARBA00023268"/>
    </source>
</evidence>
<evidence type="ECO:0000259" key="14">
    <source>
        <dbReference type="Pfam" id="PF00912"/>
    </source>
</evidence>
<evidence type="ECO:0000256" key="4">
    <source>
        <dbReference type="ARBA" id="ARBA00022645"/>
    </source>
</evidence>
<evidence type="ECO:0000256" key="1">
    <source>
        <dbReference type="ARBA" id="ARBA00004752"/>
    </source>
</evidence>
<keyword evidence="7" id="KW-0808">Transferase</keyword>
<dbReference type="GO" id="GO:0030288">
    <property type="term" value="C:outer membrane-bounded periplasmic space"/>
    <property type="evidence" value="ECO:0007669"/>
    <property type="project" value="TreeGrafter"/>
</dbReference>
<dbReference type="InterPro" id="IPR023346">
    <property type="entry name" value="Lysozyme-like_dom_sf"/>
</dbReference>
<dbReference type="Gene3D" id="1.10.3810.10">
    <property type="entry name" value="Biosynthetic peptidoglycan transglycosylase-like"/>
    <property type="match status" value="1"/>
</dbReference>
<proteinExistence type="inferred from homology"/>
<dbReference type="InterPro" id="IPR009647">
    <property type="entry name" value="PBP_C"/>
</dbReference>
<protein>
    <recommendedName>
        <fullName evidence="10">peptidoglycan glycosyltransferase</fullName>
        <ecNumber evidence="10">2.4.99.28</ecNumber>
    </recommendedName>
</protein>
<dbReference type="Pfam" id="PF00912">
    <property type="entry name" value="Transgly"/>
    <property type="match status" value="1"/>
</dbReference>
<dbReference type="Proteomes" id="UP000609064">
    <property type="component" value="Unassembled WGS sequence"/>
</dbReference>
<evidence type="ECO:0000256" key="2">
    <source>
        <dbReference type="ARBA" id="ARBA00007090"/>
    </source>
</evidence>
<dbReference type="InterPro" id="IPR001460">
    <property type="entry name" value="PCN-bd_Tpept"/>
</dbReference>
<dbReference type="GO" id="GO:0006508">
    <property type="term" value="P:proteolysis"/>
    <property type="evidence" value="ECO:0007669"/>
    <property type="project" value="UniProtKB-KW"/>
</dbReference>
<feature type="domain" description="Penicillin-binding protein transpeptidase" evidence="13">
    <location>
        <begin position="307"/>
        <end position="546"/>
    </location>
</feature>
<dbReference type="SUPFAM" id="SSF56601">
    <property type="entry name" value="beta-lactamase/transpeptidase-like"/>
    <property type="match status" value="1"/>
</dbReference>
<evidence type="ECO:0000256" key="3">
    <source>
        <dbReference type="ARBA" id="ARBA00007739"/>
    </source>
</evidence>
<evidence type="ECO:0000256" key="11">
    <source>
        <dbReference type="ARBA" id="ARBA00049902"/>
    </source>
</evidence>
<dbReference type="GO" id="GO:0004180">
    <property type="term" value="F:carboxypeptidase activity"/>
    <property type="evidence" value="ECO:0007669"/>
    <property type="project" value="UniProtKB-KW"/>
</dbReference>
<dbReference type="GO" id="GO:0009252">
    <property type="term" value="P:peptidoglycan biosynthetic process"/>
    <property type="evidence" value="ECO:0007669"/>
    <property type="project" value="InterPro"/>
</dbReference>
<dbReference type="GO" id="GO:0008658">
    <property type="term" value="F:penicillin binding"/>
    <property type="evidence" value="ECO:0007669"/>
    <property type="project" value="InterPro"/>
</dbReference>
<name>A0A917DTB7_9BACT</name>
<feature type="transmembrane region" description="Helical" evidence="12">
    <location>
        <begin position="20"/>
        <end position="37"/>
    </location>
</feature>
<dbReference type="EC" id="2.4.99.28" evidence="10"/>
<comment type="pathway">
    <text evidence="1">Cell wall biogenesis; peptidoglycan biosynthesis.</text>
</comment>
<keyword evidence="9" id="KW-0511">Multifunctional enzyme</keyword>
<dbReference type="PANTHER" id="PTHR32282:SF15">
    <property type="entry name" value="PENICILLIN-BINDING PROTEIN 1C"/>
    <property type="match status" value="1"/>
</dbReference>
<reference evidence="16" key="1">
    <citation type="journal article" date="2014" name="Int. J. Syst. Evol. Microbiol.">
        <title>Complete genome sequence of Corynebacterium casei LMG S-19264T (=DSM 44701T), isolated from a smear-ripened cheese.</title>
        <authorList>
            <consortium name="US DOE Joint Genome Institute (JGI-PGF)"/>
            <person name="Walter F."/>
            <person name="Albersmeier A."/>
            <person name="Kalinowski J."/>
            <person name="Ruckert C."/>
        </authorList>
    </citation>
    <scope>NUCLEOTIDE SEQUENCE</scope>
    <source>
        <strain evidence="16">CGMCC 1.15958</strain>
    </source>
</reference>
<keyword evidence="5" id="KW-0645">Protease</keyword>
<dbReference type="PANTHER" id="PTHR32282">
    <property type="entry name" value="BINDING PROTEIN TRANSPEPTIDASE, PUTATIVE-RELATED"/>
    <property type="match status" value="1"/>
</dbReference>
<dbReference type="InterPro" id="IPR036950">
    <property type="entry name" value="PBP_transglycosylase"/>
</dbReference>
<keyword evidence="12" id="KW-0472">Membrane</keyword>